<dbReference type="PANTHER" id="PTHR15020">
    <property type="entry name" value="FLAVIN REDUCTASE-RELATED"/>
    <property type="match status" value="1"/>
</dbReference>
<evidence type="ECO:0000313" key="3">
    <source>
        <dbReference type="Proteomes" id="UP000009877"/>
    </source>
</evidence>
<proteinExistence type="predicted"/>
<reference evidence="2 3" key="1">
    <citation type="journal article" date="2014" name="Genome Announc.">
        <title>Draft Genome Sequence of Kocuria palustris PEL.</title>
        <authorList>
            <person name="Sharma G."/>
            <person name="Khatri I."/>
            <person name="Subramanian S."/>
        </authorList>
    </citation>
    <scope>NUCLEOTIDE SEQUENCE [LARGE SCALE GENOMIC DNA]</scope>
    <source>
        <strain evidence="2 3">PEL</strain>
    </source>
</reference>
<keyword evidence="3" id="KW-1185">Reference proteome</keyword>
<dbReference type="InterPro" id="IPR016040">
    <property type="entry name" value="NAD(P)-bd_dom"/>
</dbReference>
<comment type="caution">
    <text evidence="2">The sequence shown here is derived from an EMBL/GenBank/DDBJ whole genome shotgun (WGS) entry which is preliminary data.</text>
</comment>
<dbReference type="InterPro" id="IPR036291">
    <property type="entry name" value="NAD(P)-bd_dom_sf"/>
</dbReference>
<dbReference type="SUPFAM" id="SSF51735">
    <property type="entry name" value="NAD(P)-binding Rossmann-fold domains"/>
    <property type="match status" value="1"/>
</dbReference>
<dbReference type="CDD" id="cd05243">
    <property type="entry name" value="SDR_a5"/>
    <property type="match status" value="1"/>
</dbReference>
<sequence>MSKIVILGGHGAVAMIAGRKLVEAGHQVTSVIRSADQKTEIEAIGATPLVLDLQEASTEQLDAAIAGHDAVVWAAGAGGAGPETTFAVDRDAAQRSIDAAQRAGVKRYVMVSYQGSTLEHGLSEDHGFYPYVQAKAEADETLRRSDLDWTILGPGFLTDDEPTGTIGLGPLEEFGGDRESAGPNGERNISRSDVAQTIVDALDMTETVGKFIEYGRGDTPIREALAR</sequence>
<dbReference type="Proteomes" id="UP000009877">
    <property type="component" value="Unassembled WGS sequence"/>
</dbReference>
<dbReference type="PANTHER" id="PTHR15020:SF50">
    <property type="entry name" value="UPF0659 PROTEIN YMR090W"/>
    <property type="match status" value="1"/>
</dbReference>
<dbReference type="EMBL" id="ANHZ02000003">
    <property type="protein sequence ID" value="EME37520.1"/>
    <property type="molecule type" value="Genomic_DNA"/>
</dbReference>
<gene>
    <name evidence="2" type="ORF">C884_01571</name>
</gene>
<protein>
    <recommendedName>
        <fullName evidence="1">NAD(P)-binding domain-containing protein</fullName>
    </recommendedName>
</protein>
<dbReference type="AlphaFoldDB" id="M2YG64"/>
<dbReference type="Gene3D" id="3.40.50.720">
    <property type="entry name" value="NAD(P)-binding Rossmann-like Domain"/>
    <property type="match status" value="1"/>
</dbReference>
<name>M2YG64_9MICC</name>
<dbReference type="RefSeq" id="WP_006213634.1">
    <property type="nucleotide sequence ID" value="NZ_ANHZ02000003.1"/>
</dbReference>
<evidence type="ECO:0000259" key="1">
    <source>
        <dbReference type="Pfam" id="PF13460"/>
    </source>
</evidence>
<feature type="domain" description="NAD(P)-binding" evidence="1">
    <location>
        <begin position="8"/>
        <end position="203"/>
    </location>
</feature>
<evidence type="ECO:0000313" key="2">
    <source>
        <dbReference type="EMBL" id="EME37520.1"/>
    </source>
</evidence>
<dbReference type="Pfam" id="PF13460">
    <property type="entry name" value="NAD_binding_10"/>
    <property type="match status" value="1"/>
</dbReference>
<accession>M2YG64</accession>
<organism evidence="2 3">
    <name type="scientific">Kocuria palustris PEL</name>
    <dbReference type="NCBI Taxonomy" id="1236550"/>
    <lineage>
        <taxon>Bacteria</taxon>
        <taxon>Bacillati</taxon>
        <taxon>Actinomycetota</taxon>
        <taxon>Actinomycetes</taxon>
        <taxon>Micrococcales</taxon>
        <taxon>Micrococcaceae</taxon>
        <taxon>Kocuria</taxon>
    </lineage>
</organism>
<dbReference type="STRING" id="71999.KPaMU14_01425"/>